<sequence>MTWHYEINGVRHDNVTEDDITGLIVHGELTAATLAWRQGMMEWQPVSATPLASMLLQSAIHPHMPTAPDASGAL</sequence>
<dbReference type="Proteomes" id="UP000006872">
    <property type="component" value="Chromosome"/>
</dbReference>
<feature type="domain" description="GYF" evidence="1">
    <location>
        <begin position="3"/>
        <end position="50"/>
    </location>
</feature>
<dbReference type="HOGENOM" id="CLU_2682086_0_0_6"/>
<dbReference type="KEGG" id="esc:Entcl_3837"/>
<dbReference type="eggNOG" id="ENOG5032X1H">
    <property type="taxonomic scope" value="Bacteria"/>
</dbReference>
<evidence type="ECO:0000313" key="2">
    <source>
        <dbReference type="EMBL" id="ADO50077.1"/>
    </source>
</evidence>
<dbReference type="AlphaFoldDB" id="E3GBN5"/>
<gene>
    <name evidence="2" type="ordered locus">Entcl_3837</name>
</gene>
<dbReference type="Pfam" id="PF14237">
    <property type="entry name" value="GYF_2"/>
    <property type="match status" value="1"/>
</dbReference>
<evidence type="ECO:0000259" key="1">
    <source>
        <dbReference type="Pfam" id="PF14237"/>
    </source>
</evidence>
<organism evidence="2 3">
    <name type="scientific">Enterobacter lignolyticus (strain SCF1)</name>
    <dbReference type="NCBI Taxonomy" id="701347"/>
    <lineage>
        <taxon>Bacteria</taxon>
        <taxon>Pseudomonadati</taxon>
        <taxon>Pseudomonadota</taxon>
        <taxon>Gammaproteobacteria</taxon>
        <taxon>Enterobacterales</taxon>
        <taxon>Enterobacteriaceae</taxon>
        <taxon>Pluralibacter</taxon>
    </lineage>
</organism>
<protein>
    <recommendedName>
        <fullName evidence="1">GYF domain-containing protein</fullName>
    </recommendedName>
</protein>
<reference evidence="3" key="1">
    <citation type="submission" date="2010-10" db="EMBL/GenBank/DDBJ databases">
        <title>Complete sequence of Enterobacter cloacae SCF1.</title>
        <authorList>
            <consortium name="US DOE Joint Genome Institute"/>
            <person name="Lucas S."/>
            <person name="Copeland A."/>
            <person name="Lapidus A."/>
            <person name="Cheng J.-F."/>
            <person name="Bruce D."/>
            <person name="Goodwin L."/>
            <person name="Pitluck S."/>
            <person name="Davenport K."/>
            <person name="Detter J.C."/>
            <person name="Han C."/>
            <person name="Tapia R."/>
            <person name="Land M."/>
            <person name="Hauser L."/>
            <person name="Chang Y.-J."/>
            <person name="Jeffries C."/>
            <person name="Kyrpides N."/>
            <person name="Ivanova N."/>
            <person name="Mikhailova N."/>
            <person name="DeAngelis K."/>
            <person name="Arkin A.P."/>
            <person name="Chivian D."/>
            <person name="Edwards B."/>
            <person name="Woo H."/>
            <person name="Hazen T.C."/>
            <person name="Woyke T."/>
        </authorList>
    </citation>
    <scope>NUCLEOTIDE SEQUENCE [LARGE SCALE GENOMIC DNA]</scope>
    <source>
        <strain evidence="3">SCF1</strain>
    </source>
</reference>
<dbReference type="InterPro" id="IPR025640">
    <property type="entry name" value="GYF_2"/>
</dbReference>
<dbReference type="EMBL" id="CP002272">
    <property type="protein sequence ID" value="ADO50077.1"/>
    <property type="molecule type" value="Genomic_DNA"/>
</dbReference>
<evidence type="ECO:0000313" key="3">
    <source>
        <dbReference type="Proteomes" id="UP000006872"/>
    </source>
</evidence>
<proteinExistence type="predicted"/>
<keyword evidence="3" id="KW-1185">Reference proteome</keyword>
<dbReference type="STRING" id="701347.Entcl_3837"/>
<reference evidence="2 3" key="2">
    <citation type="journal article" date="2011" name="Stand. Genomic Sci.">
        <title>Complete genome sequence of 'Enterobacter lignolyticus' SCF1.</title>
        <authorList>
            <person name="Deangelis K.M."/>
            <person name="D'Haeseleer P."/>
            <person name="Chivian D."/>
            <person name="Fortney J.L."/>
            <person name="Khudyakov J."/>
            <person name="Simmons B."/>
            <person name="Woo H."/>
            <person name="Arkin A.P."/>
            <person name="Davenport K.W."/>
            <person name="Goodwin L."/>
            <person name="Chen A."/>
            <person name="Ivanova N."/>
            <person name="Kyrpides N.C."/>
            <person name="Mavromatis K."/>
            <person name="Woyke T."/>
            <person name="Hazen T.C."/>
        </authorList>
    </citation>
    <scope>NUCLEOTIDE SEQUENCE [LARGE SCALE GENOMIC DNA]</scope>
    <source>
        <strain evidence="2 3">SCF1</strain>
    </source>
</reference>
<accession>E3GBN5</accession>
<name>E3GBN5_ENTLS</name>